<dbReference type="PANTHER" id="PTHR33744:SF15">
    <property type="entry name" value="CARBOHYDRATE DIACID REGULATOR"/>
    <property type="match status" value="1"/>
</dbReference>
<proteinExistence type="predicted"/>
<dbReference type="InterPro" id="IPR042070">
    <property type="entry name" value="PucR_C-HTH_sf"/>
</dbReference>
<protein>
    <submittedName>
        <fullName evidence="2">Sugar diacid utilization regulator</fullName>
    </submittedName>
</protein>
<dbReference type="Proteomes" id="UP001519271">
    <property type="component" value="Unassembled WGS sequence"/>
</dbReference>
<dbReference type="Pfam" id="PF13556">
    <property type="entry name" value="HTH_30"/>
    <property type="match status" value="1"/>
</dbReference>
<dbReference type="PANTHER" id="PTHR33744">
    <property type="entry name" value="CARBOHYDRATE DIACID REGULATOR"/>
    <property type="match status" value="1"/>
</dbReference>
<gene>
    <name evidence="2" type="ORF">J2Z34_001490</name>
</gene>
<name>A0ABS4G379_9CLOT</name>
<dbReference type="InterPro" id="IPR051448">
    <property type="entry name" value="CdaR-like_regulators"/>
</dbReference>
<dbReference type="InterPro" id="IPR025736">
    <property type="entry name" value="PucR_C-HTH_dom"/>
</dbReference>
<evidence type="ECO:0000313" key="2">
    <source>
        <dbReference type="EMBL" id="MBP1919005.1"/>
    </source>
</evidence>
<dbReference type="RefSeq" id="WP_209459222.1">
    <property type="nucleotide sequence ID" value="NZ_JAGGKC010000010.1"/>
</dbReference>
<comment type="caution">
    <text evidence="2">The sequence shown here is derived from an EMBL/GenBank/DDBJ whole genome shotgun (WGS) entry which is preliminary data.</text>
</comment>
<evidence type="ECO:0000259" key="1">
    <source>
        <dbReference type="Pfam" id="PF13556"/>
    </source>
</evidence>
<accession>A0ABS4G379</accession>
<reference evidence="2 3" key="1">
    <citation type="submission" date="2021-03" db="EMBL/GenBank/DDBJ databases">
        <title>Genomic Encyclopedia of Type Strains, Phase IV (KMG-IV): sequencing the most valuable type-strain genomes for metagenomic binning, comparative biology and taxonomic classification.</title>
        <authorList>
            <person name="Goeker M."/>
        </authorList>
    </citation>
    <scope>NUCLEOTIDE SEQUENCE [LARGE SCALE GENOMIC DNA]</scope>
    <source>
        <strain evidence="2 3">DSM 6139</strain>
    </source>
</reference>
<evidence type="ECO:0000313" key="3">
    <source>
        <dbReference type="Proteomes" id="UP001519271"/>
    </source>
</evidence>
<keyword evidence="3" id="KW-1185">Reference proteome</keyword>
<sequence>MNAKDYEELYITLLDAASSGSFREIAEAAYRIIRHPIVLIDVEYNVVVQVPQEPIGDYIWDTLLKEKLVPAQMVWNFNKFEYVKANRESEGSIQVDWGMVEQLPRIMGGVRVGGEIAGYIGILYPEGIPDEDIKAGDILMKAFAIEFRRRMSFPAEVHPLRNVFLSEVYHCRIKTMEELEEWQRHAGMTIPGGYRMICAKPTGNVYESALIKYISSQIEKRLKGSYAIAADGAINILLSRQDMRPDQAESDKNLLDILKPILSDLKLQVGISGRFESILEIGPYIYQSRRAGELLESIENAGASAFYSDTVLEDIFSKIRAGISEVNSVHPAIFKLAASDKTNDTEYLSTLRNYLKQMKDSSRTCRTMNIHRNTLLYRLERIRQIAGIDLEDVNTCTHLLISFHLIG</sequence>
<dbReference type="EMBL" id="JAGGKC010000010">
    <property type="protein sequence ID" value="MBP1919005.1"/>
    <property type="molecule type" value="Genomic_DNA"/>
</dbReference>
<dbReference type="Gene3D" id="1.10.10.2840">
    <property type="entry name" value="PucR C-terminal helix-turn-helix domain"/>
    <property type="match status" value="1"/>
</dbReference>
<feature type="domain" description="PucR C-terminal helix-turn-helix" evidence="1">
    <location>
        <begin position="348"/>
        <end position="404"/>
    </location>
</feature>
<organism evidence="2 3">
    <name type="scientific">Youngiibacter multivorans</name>
    <dbReference type="NCBI Taxonomy" id="937251"/>
    <lineage>
        <taxon>Bacteria</taxon>
        <taxon>Bacillati</taxon>
        <taxon>Bacillota</taxon>
        <taxon>Clostridia</taxon>
        <taxon>Eubacteriales</taxon>
        <taxon>Clostridiaceae</taxon>
        <taxon>Youngiibacter</taxon>
    </lineage>
</organism>